<feature type="transmembrane region" description="Helical" evidence="7">
    <location>
        <begin position="183"/>
        <end position="207"/>
    </location>
</feature>
<feature type="transmembrane region" description="Helical" evidence="7">
    <location>
        <begin position="12"/>
        <end position="35"/>
    </location>
</feature>
<feature type="domain" description="Glycine transporter" evidence="8">
    <location>
        <begin position="106"/>
        <end position="179"/>
    </location>
</feature>
<feature type="transmembrane region" description="Helical" evidence="7">
    <location>
        <begin position="159"/>
        <end position="177"/>
    </location>
</feature>
<proteinExistence type="inferred from homology"/>
<evidence type="ECO:0000256" key="2">
    <source>
        <dbReference type="ARBA" id="ARBA00008193"/>
    </source>
</evidence>
<keyword evidence="5 7" id="KW-1133">Transmembrane helix</keyword>
<evidence type="ECO:0000256" key="5">
    <source>
        <dbReference type="ARBA" id="ARBA00022989"/>
    </source>
</evidence>
<dbReference type="Proteomes" id="UP000243077">
    <property type="component" value="Chromosome"/>
</dbReference>
<comment type="similarity">
    <text evidence="2">Belongs to the UPF0126 family.</text>
</comment>
<feature type="transmembrane region" description="Helical" evidence="7">
    <location>
        <begin position="69"/>
        <end position="92"/>
    </location>
</feature>
<dbReference type="GO" id="GO:0005886">
    <property type="term" value="C:plasma membrane"/>
    <property type="evidence" value="ECO:0007669"/>
    <property type="project" value="UniProtKB-SubCell"/>
</dbReference>
<accession>A0A2L2BNP3</accession>
<dbReference type="InterPro" id="IPR005115">
    <property type="entry name" value="Gly_transporter"/>
</dbReference>
<dbReference type="Pfam" id="PF03458">
    <property type="entry name" value="Gly_transporter"/>
    <property type="match status" value="2"/>
</dbReference>
<dbReference type="EMBL" id="CP026923">
    <property type="protein sequence ID" value="AVG23258.1"/>
    <property type="molecule type" value="Genomic_DNA"/>
</dbReference>
<keyword evidence="3" id="KW-1003">Cell membrane</keyword>
<keyword evidence="4 7" id="KW-0812">Transmembrane</keyword>
<evidence type="ECO:0000256" key="1">
    <source>
        <dbReference type="ARBA" id="ARBA00004651"/>
    </source>
</evidence>
<dbReference type="KEGG" id="psai:C3B54_11258"/>
<feature type="transmembrane region" description="Helical" evidence="7">
    <location>
        <begin position="42"/>
        <end position="63"/>
    </location>
</feature>
<dbReference type="PANTHER" id="PTHR30506">
    <property type="entry name" value="INNER MEMBRANE PROTEIN"/>
    <property type="match status" value="1"/>
</dbReference>
<organism evidence="9 10">
    <name type="scientific">Pontimonas salivibrio</name>
    <dbReference type="NCBI Taxonomy" id="1159327"/>
    <lineage>
        <taxon>Bacteria</taxon>
        <taxon>Bacillati</taxon>
        <taxon>Actinomycetota</taxon>
        <taxon>Actinomycetes</taxon>
        <taxon>Micrococcales</taxon>
        <taxon>Microbacteriaceae</taxon>
        <taxon>Pontimonas</taxon>
    </lineage>
</organism>
<evidence type="ECO:0000256" key="3">
    <source>
        <dbReference type="ARBA" id="ARBA00022475"/>
    </source>
</evidence>
<evidence type="ECO:0000256" key="4">
    <source>
        <dbReference type="ARBA" id="ARBA00022692"/>
    </source>
</evidence>
<dbReference type="PANTHER" id="PTHR30506:SF3">
    <property type="entry name" value="UPF0126 INNER MEMBRANE PROTEIN YADS-RELATED"/>
    <property type="match status" value="1"/>
</dbReference>
<gene>
    <name evidence="9" type="ORF">C3B54_11258</name>
</gene>
<evidence type="ECO:0000256" key="6">
    <source>
        <dbReference type="ARBA" id="ARBA00023136"/>
    </source>
</evidence>
<keyword evidence="6 7" id="KW-0472">Membrane</keyword>
<evidence type="ECO:0000313" key="9">
    <source>
        <dbReference type="EMBL" id="AVG23258.1"/>
    </source>
</evidence>
<sequence length="228" mass="24369">MSVDFTISDSTVQGVLFVFEAIGVVAFALSGVVAAVRARLDLVGVVVIALLTALGGGTIRDLLLDRSPFFWVIHQEYLWVIIGLSVLGAMVLRSRHFDLTERAIQWPDALGLGVFAASGAQIALQNGSSPLIATMMGVITASVGGILRDVLLNKVPWLVASYQHYAIIAFVGGWLVWGLNELGASPAVSVAISALVAATWRLLAIAFNWQLPNWRRDDHTGAIALPPQ</sequence>
<reference evidence="9 10" key="1">
    <citation type="submission" date="2018-02" db="EMBL/GenBank/DDBJ databases">
        <title>Complete genome of the streamlined marine actinobacterium Pontimonas salivibrio CL-TW6 adapted to coastal planktonic lifestype.</title>
        <authorList>
            <person name="Cho B.C."/>
            <person name="Hardies S.C."/>
            <person name="Jang G.I."/>
            <person name="Hwang C.Y."/>
        </authorList>
    </citation>
    <scope>NUCLEOTIDE SEQUENCE [LARGE SCALE GENOMIC DNA]</scope>
    <source>
        <strain evidence="9 10">CL-TW6</strain>
    </source>
</reference>
<evidence type="ECO:0000256" key="7">
    <source>
        <dbReference type="SAM" id="Phobius"/>
    </source>
</evidence>
<dbReference type="AlphaFoldDB" id="A0A2L2BNP3"/>
<keyword evidence="10" id="KW-1185">Reference proteome</keyword>
<evidence type="ECO:0000313" key="10">
    <source>
        <dbReference type="Proteomes" id="UP000243077"/>
    </source>
</evidence>
<feature type="domain" description="Glycine transporter" evidence="8">
    <location>
        <begin position="18"/>
        <end position="90"/>
    </location>
</feature>
<name>A0A2L2BNP3_9MICO</name>
<comment type="subcellular location">
    <subcellularLocation>
        <location evidence="1">Cell membrane</location>
        <topology evidence="1">Multi-pass membrane protein</topology>
    </subcellularLocation>
</comment>
<evidence type="ECO:0000259" key="8">
    <source>
        <dbReference type="Pfam" id="PF03458"/>
    </source>
</evidence>
<protein>
    <submittedName>
        <fullName evidence="9">Membrane protein YeiH</fullName>
    </submittedName>
</protein>